<dbReference type="Gene3D" id="3.30.450.180">
    <property type="match status" value="1"/>
</dbReference>
<name>A0A7J5D9V2_9ACTN</name>
<dbReference type="Pfam" id="PF17765">
    <property type="entry name" value="MLTR_LBD"/>
    <property type="match status" value="1"/>
</dbReference>
<dbReference type="InterPro" id="IPR041413">
    <property type="entry name" value="MLTR_LBD"/>
</dbReference>
<proteinExistence type="predicted"/>
<dbReference type="EMBL" id="WBKG01000028">
    <property type="protein sequence ID" value="KAB1984203.1"/>
    <property type="molecule type" value="Genomic_DNA"/>
</dbReference>
<organism evidence="2 3">
    <name type="scientific">Streptomyces triticiradicis</name>
    <dbReference type="NCBI Taxonomy" id="2651189"/>
    <lineage>
        <taxon>Bacteria</taxon>
        <taxon>Bacillati</taxon>
        <taxon>Actinomycetota</taxon>
        <taxon>Actinomycetes</taxon>
        <taxon>Kitasatosporales</taxon>
        <taxon>Streptomycetaceae</taxon>
        <taxon>Streptomyces</taxon>
    </lineage>
</organism>
<protein>
    <submittedName>
        <fullName evidence="2">Helix-turn-helix domain-containing protein</fullName>
    </submittedName>
</protein>
<dbReference type="Proteomes" id="UP000442990">
    <property type="component" value="Unassembled WGS sequence"/>
</dbReference>
<comment type="caution">
    <text evidence="2">The sequence shown here is derived from an EMBL/GenBank/DDBJ whole genome shotgun (WGS) entry which is preliminary data.</text>
</comment>
<dbReference type="PANTHER" id="PTHR35010">
    <property type="entry name" value="BLL4672 PROTEIN-RELATED"/>
    <property type="match status" value="1"/>
</dbReference>
<accession>A0A7J5D9V2</accession>
<reference evidence="2 3" key="1">
    <citation type="submission" date="2019-09" db="EMBL/GenBank/DDBJ databases">
        <title>Isolation and identification of active actinomycetes.</title>
        <authorList>
            <person name="Yu Z."/>
            <person name="Han C."/>
            <person name="Yu B."/>
        </authorList>
    </citation>
    <scope>NUCLEOTIDE SEQUENCE [LARGE SCALE GENOMIC DNA]</scope>
    <source>
        <strain evidence="2 3">NEAU-H2</strain>
    </source>
</reference>
<dbReference type="AlphaFoldDB" id="A0A7J5D9V2"/>
<evidence type="ECO:0000259" key="1">
    <source>
        <dbReference type="Pfam" id="PF17765"/>
    </source>
</evidence>
<sequence>MERRPDDRADIRGFLIRRRARLSPEQVGLPTSGRYRVPGPRREEVAVLAGGRTDWYTRPEKGHIGGVSGDVLDAVTHTLRLDEDERTYLFDLARDTRPGPAARRRRKAIDIPPQVQWLLASMTLSAAYVSNGRLDIVATNTLARTLFTSIFTSHTVDEQDRPDFARYYFLDDASRDFAEDWNSAANTTTALLRAGAGRYPNDKALRELVGELSTVSTEFRTRWAAHRMRIHHGGVKRFHHPDADPLQLTYQPMELPMSAHEVHSLTVYTAGPGTPGEERLPLLAGWAATPAGDHSPGKAVRS</sequence>
<feature type="domain" description="MmyB-like transcription regulator ligand binding" evidence="1">
    <location>
        <begin position="111"/>
        <end position="283"/>
    </location>
</feature>
<evidence type="ECO:0000313" key="2">
    <source>
        <dbReference type="EMBL" id="KAB1984203.1"/>
    </source>
</evidence>
<dbReference type="PANTHER" id="PTHR35010:SF2">
    <property type="entry name" value="BLL4672 PROTEIN"/>
    <property type="match status" value="1"/>
</dbReference>
<evidence type="ECO:0000313" key="3">
    <source>
        <dbReference type="Proteomes" id="UP000442990"/>
    </source>
</evidence>
<dbReference type="RefSeq" id="WP_151472376.1">
    <property type="nucleotide sequence ID" value="NZ_WBKG01000028.1"/>
</dbReference>
<gene>
    <name evidence="2" type="ORF">F8144_28590</name>
</gene>
<keyword evidence="3" id="KW-1185">Reference proteome</keyword>